<gene>
    <name evidence="2" type="ORF">CHT98_10760</name>
</gene>
<feature type="transmembrane region" description="Helical" evidence="1">
    <location>
        <begin position="86"/>
        <end position="112"/>
    </location>
</feature>
<organism evidence="2 3">
    <name type="scientific">Azospirillum brasilense</name>
    <dbReference type="NCBI Taxonomy" id="192"/>
    <lineage>
        <taxon>Bacteria</taxon>
        <taxon>Pseudomonadati</taxon>
        <taxon>Pseudomonadota</taxon>
        <taxon>Alphaproteobacteria</taxon>
        <taxon>Rhodospirillales</taxon>
        <taxon>Azospirillaceae</taxon>
        <taxon>Azospirillum</taxon>
    </lineage>
</organism>
<evidence type="ECO:0000313" key="2">
    <source>
        <dbReference type="EMBL" id="OYD84522.1"/>
    </source>
</evidence>
<feature type="transmembrane region" description="Helical" evidence="1">
    <location>
        <begin position="48"/>
        <end position="66"/>
    </location>
</feature>
<reference evidence="2 3" key="1">
    <citation type="submission" date="2017-07" db="EMBL/GenBank/DDBJ databases">
        <title>Whole genome sequence of Azospirillum brasilense 2A1, a potential biofertilizer strain.</title>
        <authorList>
            <person name="Fontana C.A."/>
            <person name="Toffoli L.M."/>
            <person name="Salazar S.M."/>
            <person name="Puglisi E."/>
            <person name="Pedraza R."/>
            <person name="Bassi D."/>
            <person name="Cocconcelli P.S."/>
        </authorList>
    </citation>
    <scope>NUCLEOTIDE SEQUENCE [LARGE SCALE GENOMIC DNA]</scope>
    <source>
        <strain evidence="2 3">2A1</strain>
    </source>
</reference>
<dbReference type="RefSeq" id="WP_094303203.1">
    <property type="nucleotide sequence ID" value="NZ_NOWT01000007.1"/>
</dbReference>
<accession>A0A235HFQ1</accession>
<evidence type="ECO:0000256" key="1">
    <source>
        <dbReference type="SAM" id="Phobius"/>
    </source>
</evidence>
<dbReference type="AlphaFoldDB" id="A0A235HFQ1"/>
<dbReference type="Proteomes" id="UP000215367">
    <property type="component" value="Unassembled WGS sequence"/>
</dbReference>
<keyword evidence="1" id="KW-0812">Transmembrane</keyword>
<dbReference type="EMBL" id="NOWT01000007">
    <property type="protein sequence ID" value="OYD84522.1"/>
    <property type="molecule type" value="Genomic_DNA"/>
</dbReference>
<protein>
    <submittedName>
        <fullName evidence="2">Uncharacterized protein</fullName>
    </submittedName>
</protein>
<keyword evidence="1" id="KW-0472">Membrane</keyword>
<proteinExistence type="predicted"/>
<comment type="caution">
    <text evidence="2">The sequence shown here is derived from an EMBL/GenBank/DDBJ whole genome shotgun (WGS) entry which is preliminary data.</text>
</comment>
<name>A0A235HFQ1_AZOBR</name>
<evidence type="ECO:0000313" key="3">
    <source>
        <dbReference type="Proteomes" id="UP000215367"/>
    </source>
</evidence>
<sequence>MPSAEHSTRRFGIWAGLATGPVAAFLQQQGGSALVPWTCAQGSGWPAVALGLALAAATAVAGLVSWRARQPGEGRVRNHDLGNRRFVAGLSAGTAAFFILVILAQALAAVFLTGCER</sequence>
<keyword evidence="1" id="KW-1133">Transmembrane helix</keyword>